<dbReference type="InterPro" id="IPR002207">
    <property type="entry name" value="Peroxidase_I"/>
</dbReference>
<dbReference type="EC" id="1.11.1.-" evidence="3"/>
<feature type="transmembrane region" description="Helical" evidence="5">
    <location>
        <begin position="174"/>
        <end position="195"/>
    </location>
</feature>
<evidence type="ECO:0000313" key="9">
    <source>
        <dbReference type="Proteomes" id="UP000249723"/>
    </source>
</evidence>
<dbReference type="GO" id="GO:0046872">
    <property type="term" value="F:metal ion binding"/>
    <property type="evidence" value="ECO:0007669"/>
    <property type="project" value="UniProtKB-UniRule"/>
</dbReference>
<gene>
    <name evidence="8" type="ORF">BZ3500_MVSOF-1268-A1-R1_CHR1-3G02483</name>
</gene>
<evidence type="ECO:0000313" key="8">
    <source>
        <dbReference type="EMBL" id="SCZ91020.1"/>
    </source>
</evidence>
<dbReference type="InterPro" id="IPR002016">
    <property type="entry name" value="Haem_peroxidase"/>
</dbReference>
<dbReference type="GO" id="GO:0020037">
    <property type="term" value="F:heme binding"/>
    <property type="evidence" value="ECO:0007669"/>
    <property type="project" value="UniProtKB-UniRule"/>
</dbReference>
<dbReference type="EMBL" id="FMWP01000014">
    <property type="protein sequence ID" value="SCZ91020.1"/>
    <property type="molecule type" value="Genomic_DNA"/>
</dbReference>
<comment type="function">
    <text evidence="1">Destroys radicals which are normally produced within the cells and which are toxic to biological systems.</text>
</comment>
<keyword evidence="5" id="KW-1133">Transmembrane helix</keyword>
<dbReference type="PANTHER" id="PTHR40465:SF1">
    <property type="entry name" value="DUF6534 DOMAIN-CONTAINING PROTEIN"/>
    <property type="match status" value="1"/>
</dbReference>
<evidence type="ECO:0000256" key="1">
    <source>
        <dbReference type="ARBA" id="ARBA00003917"/>
    </source>
</evidence>
<organism evidence="8 9">
    <name type="scientific">Microbotryum saponariae</name>
    <dbReference type="NCBI Taxonomy" id="289078"/>
    <lineage>
        <taxon>Eukaryota</taxon>
        <taxon>Fungi</taxon>
        <taxon>Dikarya</taxon>
        <taxon>Basidiomycota</taxon>
        <taxon>Pucciniomycotina</taxon>
        <taxon>Microbotryomycetes</taxon>
        <taxon>Microbotryales</taxon>
        <taxon>Microbotryaceae</taxon>
        <taxon>Microbotryum</taxon>
    </lineage>
</organism>
<reference evidence="9" key="1">
    <citation type="submission" date="2016-10" db="EMBL/GenBank/DDBJ databases">
        <authorList>
            <person name="Jeantristanb JTB J.-T."/>
            <person name="Ricardo R."/>
        </authorList>
    </citation>
    <scope>NUCLEOTIDE SEQUENCE [LARGE SCALE GENOMIC DNA]</scope>
</reference>
<accession>A0A2X0KQX5</accession>
<feature type="region of interest" description="Disordered" evidence="4">
    <location>
        <begin position="447"/>
        <end position="474"/>
    </location>
</feature>
<evidence type="ECO:0000256" key="4">
    <source>
        <dbReference type="SAM" id="MobiDB-lite"/>
    </source>
</evidence>
<feature type="domain" description="Plant heme peroxidase family profile" evidence="6">
    <location>
        <begin position="387"/>
        <end position="479"/>
    </location>
</feature>
<dbReference type="Pfam" id="PF00141">
    <property type="entry name" value="peroxidase"/>
    <property type="match status" value="1"/>
</dbReference>
<keyword evidence="3" id="KW-0560">Oxidoreductase</keyword>
<feature type="region of interest" description="Disordered" evidence="4">
    <location>
        <begin position="274"/>
        <end position="297"/>
    </location>
</feature>
<dbReference type="Pfam" id="PF20152">
    <property type="entry name" value="DUF6534"/>
    <property type="match status" value="1"/>
</dbReference>
<feature type="region of interest" description="Disordered" evidence="4">
    <location>
        <begin position="317"/>
        <end position="357"/>
    </location>
</feature>
<evidence type="ECO:0000256" key="5">
    <source>
        <dbReference type="SAM" id="Phobius"/>
    </source>
</evidence>
<proteinExistence type="inferred from homology"/>
<evidence type="ECO:0000256" key="3">
    <source>
        <dbReference type="RuleBase" id="RU363051"/>
    </source>
</evidence>
<dbReference type="SUPFAM" id="SSF48113">
    <property type="entry name" value="Heme-dependent peroxidases"/>
    <property type="match status" value="1"/>
</dbReference>
<keyword evidence="9" id="KW-1185">Reference proteome</keyword>
<dbReference type="Proteomes" id="UP000249723">
    <property type="component" value="Unassembled WGS sequence"/>
</dbReference>
<keyword evidence="5" id="KW-0812">Transmembrane</keyword>
<dbReference type="Gene3D" id="1.10.520.10">
    <property type="match status" value="1"/>
</dbReference>
<feature type="transmembrane region" description="Helical" evidence="5">
    <location>
        <begin position="216"/>
        <end position="237"/>
    </location>
</feature>
<feature type="transmembrane region" description="Helical" evidence="5">
    <location>
        <begin position="243"/>
        <end position="263"/>
    </location>
</feature>
<dbReference type="STRING" id="289078.A0A2X0KQX5"/>
<dbReference type="PANTHER" id="PTHR40465">
    <property type="entry name" value="CHROMOSOME 1, WHOLE GENOME SHOTGUN SEQUENCE"/>
    <property type="match status" value="1"/>
</dbReference>
<feature type="transmembrane region" description="Helical" evidence="5">
    <location>
        <begin position="96"/>
        <end position="119"/>
    </location>
</feature>
<evidence type="ECO:0000256" key="2">
    <source>
        <dbReference type="ARBA" id="ARBA00005997"/>
    </source>
</evidence>
<feature type="transmembrane region" description="Helical" evidence="5">
    <location>
        <begin position="131"/>
        <end position="154"/>
    </location>
</feature>
<dbReference type="GO" id="GO:0004601">
    <property type="term" value="F:peroxidase activity"/>
    <property type="evidence" value="ECO:0007669"/>
    <property type="project" value="UniProtKB-KW"/>
</dbReference>
<dbReference type="InterPro" id="IPR045339">
    <property type="entry name" value="DUF6534"/>
</dbReference>
<protein>
    <recommendedName>
        <fullName evidence="3">Peroxidase</fullName>
        <ecNumber evidence="3">1.11.1.-</ecNumber>
    </recommendedName>
</protein>
<feature type="transmembrane region" description="Helical" evidence="5">
    <location>
        <begin position="28"/>
        <end position="46"/>
    </location>
</feature>
<keyword evidence="5" id="KW-0472">Membrane</keyword>
<comment type="similarity">
    <text evidence="2">Belongs to the peroxidase family. Cytochrome c peroxidase subfamily.</text>
</comment>
<name>A0A2X0KQX5_9BASI</name>
<feature type="domain" description="DUF6534" evidence="7">
    <location>
        <begin position="180"/>
        <end position="267"/>
    </location>
</feature>
<dbReference type="PRINTS" id="PR00459">
    <property type="entry name" value="ASPEROXIDASE"/>
</dbReference>
<evidence type="ECO:0000259" key="6">
    <source>
        <dbReference type="Pfam" id="PF00141"/>
    </source>
</evidence>
<dbReference type="InterPro" id="IPR010255">
    <property type="entry name" value="Haem_peroxidase_sf"/>
</dbReference>
<dbReference type="AlphaFoldDB" id="A0A2X0KQX5"/>
<dbReference type="OrthoDB" id="3155837at2759"/>
<sequence>MSSATWPQPPQATLDDARAFKPFLETLVIAYFSQVFILGMITAKAVTYFSRGSRDPTIVKVCVASSVLILWCKSGLDFKTIWNSAFFLSYRHLERALPWSLLTSLIISQIPVALSQVYLCYRLWSISKKHFLSNAIAMAGTLCSTILFIIYAILRVKYPIPTERQDRAHAWVPPWAFCTCFTDIYLSLTSAFYLLRTRKKAVGDQLDYMLLRLASLSITTCLPPALMSAIMAILEITKSTGEAWAFFTIIIASVYTLCILHSLNSRQEILEEARSRSTMKNPSPLTPGPSRVQAPAQRLTNSKAVGLTQLYYLKSKPSSQLPNQPLGRNDGPRTSESLDGNGSPVGRKLLSDRVRGPSPSVAAGCATHEIAGWLSRSGSGQCGGRRSITIRFASPTERRQSRRKRRLGVARNLLERIKTHFPEIKYSDLWTLARVYAIQKMGGPKIPWRAGRKDRKDGNVENCTPDADKGSEDHLRHRLHSADNPRPSLDHFDHDILPGVDRGERARNRLRLCQLQDPILRKALEVLVQQGKCQAFRGVGEAGDDFKFALLHLPDVDSRPFSRQQVTKPSSSMDNGVHARMIARK</sequence>
<dbReference type="GO" id="GO:0006979">
    <property type="term" value="P:response to oxidative stress"/>
    <property type="evidence" value="ECO:0007669"/>
    <property type="project" value="InterPro"/>
</dbReference>
<evidence type="ECO:0000259" key="7">
    <source>
        <dbReference type="Pfam" id="PF20152"/>
    </source>
</evidence>
<keyword evidence="3" id="KW-0575">Peroxidase</keyword>